<dbReference type="InterPro" id="IPR025391">
    <property type="entry name" value="DUF4123"/>
</dbReference>
<dbReference type="EMBL" id="CP011132">
    <property type="protein sequence ID" value="AKE59111.1"/>
    <property type="molecule type" value="Genomic_DNA"/>
</dbReference>
<dbReference type="HOGENOM" id="CLU_1025638_0_0_6"/>
<accession>A0A0F6TVH9</accession>
<reference evidence="2 3" key="1">
    <citation type="journal article" date="2013" name="Appl. Microbiol. Biotechnol.">
        <title>Glycerol assimilation and production of 1,3-propanediol by Citrobacter amalonaticus Y19.</title>
        <authorList>
            <person name="Ainala S.K."/>
            <person name="Ashok S."/>
            <person name="Ko Y."/>
            <person name="Park S."/>
        </authorList>
    </citation>
    <scope>NUCLEOTIDE SEQUENCE [LARGE SCALE GENOMIC DNA]</scope>
    <source>
        <strain evidence="2 3">Y19</strain>
    </source>
</reference>
<dbReference type="AlphaFoldDB" id="A0A0F6TVH9"/>
<dbReference type="Proteomes" id="UP000034085">
    <property type="component" value="Chromosome"/>
</dbReference>
<dbReference type="PATRIC" id="fig|1261127.3.peg.2335"/>
<proteinExistence type="predicted"/>
<dbReference type="Pfam" id="PF13503">
    <property type="entry name" value="DUF4123"/>
    <property type="match status" value="1"/>
</dbReference>
<dbReference type="KEGG" id="cama:F384_11190"/>
<evidence type="ECO:0000313" key="3">
    <source>
        <dbReference type="Proteomes" id="UP000034085"/>
    </source>
</evidence>
<dbReference type="OrthoDB" id="6801318at2"/>
<name>A0A0F6TVH9_CITAM</name>
<organism evidence="2 3">
    <name type="scientific">Citrobacter amalonaticus Y19</name>
    <dbReference type="NCBI Taxonomy" id="1261127"/>
    <lineage>
        <taxon>Bacteria</taxon>
        <taxon>Pseudomonadati</taxon>
        <taxon>Pseudomonadota</taxon>
        <taxon>Gammaproteobacteria</taxon>
        <taxon>Enterobacterales</taxon>
        <taxon>Enterobacteriaceae</taxon>
        <taxon>Citrobacter</taxon>
    </lineage>
</organism>
<evidence type="ECO:0000259" key="1">
    <source>
        <dbReference type="Pfam" id="PF13503"/>
    </source>
</evidence>
<feature type="domain" description="DUF4123" evidence="1">
    <location>
        <begin position="21"/>
        <end position="130"/>
    </location>
</feature>
<protein>
    <recommendedName>
        <fullName evidence="1">DUF4123 domain-containing protein</fullName>
    </recommendedName>
</protein>
<gene>
    <name evidence="2" type="ORF">F384_11190</name>
</gene>
<sequence>MSSELQLVKHWLNRNKKHNVFVLFESGALTDEMRQLVMKHYEDRCTPLYHLPELKAVAPYGPWLACIEEEKELTDILIKKLPVAGIIFSELPLLHLAPRLAIGCTAKTPDKRKVLLRFYTPRVLKKLAARSDMGWHSLLFSPIESWWVQEDSQWQRLTIPFSEVRDFVGRALTLDEPLWREIAGREDVSVLLREWRTMKVSNHFPPCAQRHMVEKALSKARQVGLTNPLDQKIYAISYLNGKKDYLGSAEFQTVLERVKRNEISLSDLGSE</sequence>
<evidence type="ECO:0000313" key="2">
    <source>
        <dbReference type="EMBL" id="AKE59111.1"/>
    </source>
</evidence>